<dbReference type="EMBL" id="DVFZ01000007">
    <property type="protein sequence ID" value="HIQ81558.1"/>
    <property type="molecule type" value="Genomic_DNA"/>
</dbReference>
<sequence>MAEKFFRDAGVGSLAYKAIVLRGKPLWEYGRIPRGGSGDLCGKKDSAGLAGGARFAGAPAGNMRTARHDRMEKTSPFPGSGAFFGNGVGFWHGDEDFSGALAMPGFDCSACAYVGGFGGQARFWGRWR</sequence>
<reference evidence="1" key="2">
    <citation type="journal article" date="2021" name="PeerJ">
        <title>Extensive microbial diversity within the chicken gut microbiome revealed by metagenomics and culture.</title>
        <authorList>
            <person name="Gilroy R."/>
            <person name="Ravi A."/>
            <person name="Getino M."/>
            <person name="Pursley I."/>
            <person name="Horton D.L."/>
            <person name="Alikhan N.F."/>
            <person name="Baker D."/>
            <person name="Gharbi K."/>
            <person name="Hall N."/>
            <person name="Watson M."/>
            <person name="Adriaenssens E.M."/>
            <person name="Foster-Nyarko E."/>
            <person name="Jarju S."/>
            <person name="Secka A."/>
            <person name="Antonio M."/>
            <person name="Oren A."/>
            <person name="Chaudhuri R.R."/>
            <person name="La Ragione R."/>
            <person name="Hildebrand F."/>
            <person name="Pallen M.J."/>
        </authorList>
    </citation>
    <scope>NUCLEOTIDE SEQUENCE</scope>
    <source>
        <strain evidence="1">ChiSjej6B24-2974</strain>
    </source>
</reference>
<organism evidence="1 2">
    <name type="scientific">Candidatus Pullichristensenella stercorigallinarum</name>
    <dbReference type="NCBI Taxonomy" id="2840909"/>
    <lineage>
        <taxon>Bacteria</taxon>
        <taxon>Bacillati</taxon>
        <taxon>Bacillota</taxon>
        <taxon>Clostridia</taxon>
        <taxon>Candidatus Pullichristensenella</taxon>
    </lineage>
</organism>
<comment type="caution">
    <text evidence="1">The sequence shown here is derived from an EMBL/GenBank/DDBJ whole genome shotgun (WGS) entry which is preliminary data.</text>
</comment>
<gene>
    <name evidence="1" type="ORF">IAA52_00465</name>
</gene>
<name>A0A9D0ZJ19_9FIRM</name>
<accession>A0A9D0ZJ19</accession>
<dbReference type="Proteomes" id="UP000824260">
    <property type="component" value="Unassembled WGS sequence"/>
</dbReference>
<evidence type="ECO:0000313" key="2">
    <source>
        <dbReference type="Proteomes" id="UP000824260"/>
    </source>
</evidence>
<reference evidence="1" key="1">
    <citation type="submission" date="2020-10" db="EMBL/GenBank/DDBJ databases">
        <authorList>
            <person name="Gilroy R."/>
        </authorList>
    </citation>
    <scope>NUCLEOTIDE SEQUENCE</scope>
    <source>
        <strain evidence="1">ChiSjej6B24-2974</strain>
    </source>
</reference>
<dbReference type="AlphaFoldDB" id="A0A9D0ZJ19"/>
<evidence type="ECO:0000313" key="1">
    <source>
        <dbReference type="EMBL" id="HIQ81558.1"/>
    </source>
</evidence>
<protein>
    <submittedName>
        <fullName evidence="1">Uncharacterized protein</fullName>
    </submittedName>
</protein>
<proteinExistence type="predicted"/>